<dbReference type="SUPFAM" id="SSF54285">
    <property type="entry name" value="MoaD/ThiS"/>
    <property type="match status" value="1"/>
</dbReference>
<dbReference type="InterPro" id="IPR012675">
    <property type="entry name" value="Beta-grasp_dom_sf"/>
</dbReference>
<dbReference type="AlphaFoldDB" id="A0AA40X7F8"/>
<comment type="caution">
    <text evidence="1">The sequence shown here is derived from an EMBL/GenBank/DDBJ whole genome shotgun (WGS) entry which is preliminary data.</text>
</comment>
<organism evidence="1 2">
    <name type="scientific">Rouxiella silvae</name>
    <dbReference type="NCBI Taxonomy" id="1646373"/>
    <lineage>
        <taxon>Bacteria</taxon>
        <taxon>Pseudomonadati</taxon>
        <taxon>Pseudomonadota</taxon>
        <taxon>Gammaproteobacteria</taxon>
        <taxon>Enterobacterales</taxon>
        <taxon>Yersiniaceae</taxon>
        <taxon>Rouxiella</taxon>
    </lineage>
</organism>
<dbReference type="PANTHER" id="PTHR34472:SF1">
    <property type="entry name" value="SULFUR CARRIER PROTEIN THIS"/>
    <property type="match status" value="1"/>
</dbReference>
<dbReference type="CDD" id="cd00565">
    <property type="entry name" value="Ubl_ThiS"/>
    <property type="match status" value="1"/>
</dbReference>
<dbReference type="InterPro" id="IPR016155">
    <property type="entry name" value="Mopterin_synth/thiamin_S_b"/>
</dbReference>
<dbReference type="PANTHER" id="PTHR34472">
    <property type="entry name" value="SULFUR CARRIER PROTEIN THIS"/>
    <property type="match status" value="1"/>
</dbReference>
<dbReference type="Proteomes" id="UP000705283">
    <property type="component" value="Unassembled WGS sequence"/>
</dbReference>
<dbReference type="Pfam" id="PF02597">
    <property type="entry name" value="ThiS"/>
    <property type="match status" value="1"/>
</dbReference>
<dbReference type="NCBIfam" id="TIGR01683">
    <property type="entry name" value="thiS"/>
    <property type="match status" value="1"/>
</dbReference>
<sequence length="66" mass="7242">MKVTVNDDDYQFDAPLTVHGLLIFLEQPQSGSALAVNQVIVPRPQWSQYLLQDGDNIVVFQAIAGG</sequence>
<name>A0AA40X7F8_9GAMM</name>
<dbReference type="Gene3D" id="3.10.20.30">
    <property type="match status" value="1"/>
</dbReference>
<accession>A0AA40X7F8</accession>
<evidence type="ECO:0000313" key="1">
    <source>
        <dbReference type="EMBL" id="MBF6639784.1"/>
    </source>
</evidence>
<evidence type="ECO:0000313" key="2">
    <source>
        <dbReference type="Proteomes" id="UP000705283"/>
    </source>
</evidence>
<reference evidence="1" key="2">
    <citation type="submission" date="2022-09" db="EMBL/GenBank/DDBJ databases">
        <title>Rouxiella aceris sp. nov., isolated from tree sap and emended description of the genus Rhouxiella.</title>
        <authorList>
            <person name="Kim I.S."/>
        </authorList>
    </citation>
    <scope>NUCLEOTIDE SEQUENCE</scope>
    <source>
        <strain evidence="1">SAP-2</strain>
    </source>
</reference>
<protein>
    <submittedName>
        <fullName evidence="1">Sulfur carrier protein ThiS</fullName>
    </submittedName>
</protein>
<gene>
    <name evidence="1" type="primary">thiS</name>
    <name evidence="1" type="ORF">ITX54_24290</name>
</gene>
<dbReference type="InterPro" id="IPR010035">
    <property type="entry name" value="Thi_S"/>
</dbReference>
<proteinExistence type="predicted"/>
<reference evidence="1" key="1">
    <citation type="submission" date="2020-11" db="EMBL/GenBank/DDBJ databases">
        <authorList>
            <person name="Lee S.D."/>
        </authorList>
    </citation>
    <scope>NUCLEOTIDE SEQUENCE</scope>
    <source>
        <strain evidence="1">SAP-2</strain>
    </source>
</reference>
<dbReference type="RefSeq" id="WP_194978900.1">
    <property type="nucleotide sequence ID" value="NZ_JADMKS010000015.1"/>
</dbReference>
<dbReference type="EMBL" id="JADMKS010000015">
    <property type="protein sequence ID" value="MBF6639784.1"/>
    <property type="molecule type" value="Genomic_DNA"/>
</dbReference>
<dbReference type="InterPro" id="IPR003749">
    <property type="entry name" value="ThiS/MoaD-like"/>
</dbReference>